<evidence type="ECO:0000259" key="10">
    <source>
        <dbReference type="PROSITE" id="PS50994"/>
    </source>
</evidence>
<dbReference type="InterPro" id="IPR043502">
    <property type="entry name" value="DNA/RNA_pol_sf"/>
</dbReference>
<keyword evidence="6" id="KW-0378">Hydrolase</keyword>
<dbReference type="PROSITE" id="PS50878">
    <property type="entry name" value="RT_POL"/>
    <property type="match status" value="1"/>
</dbReference>
<evidence type="ECO:0000256" key="4">
    <source>
        <dbReference type="ARBA" id="ARBA00022722"/>
    </source>
</evidence>
<feature type="compositionally biased region" description="Low complexity" evidence="8">
    <location>
        <begin position="1071"/>
        <end position="1091"/>
    </location>
</feature>
<dbReference type="InterPro" id="IPR036875">
    <property type="entry name" value="Znf_CCHC_sf"/>
</dbReference>
<gene>
    <name evidence="11" type="primary">pol_176</name>
    <name evidence="11" type="ORF">CM83_4826</name>
</gene>
<dbReference type="FunFam" id="3.10.20.370:FF:000001">
    <property type="entry name" value="Retrovirus-related Pol polyprotein from transposon 17.6-like protein"/>
    <property type="match status" value="1"/>
</dbReference>
<dbReference type="PROSITE" id="PS00141">
    <property type="entry name" value="ASP_PROTEASE"/>
    <property type="match status" value="1"/>
</dbReference>
<evidence type="ECO:0000256" key="3">
    <source>
        <dbReference type="ARBA" id="ARBA00022695"/>
    </source>
</evidence>
<dbReference type="Pfam" id="PF00078">
    <property type="entry name" value="RVT_1"/>
    <property type="match status" value="1"/>
</dbReference>
<keyword evidence="3" id="KW-0548">Nucleotidyltransferase</keyword>
<dbReference type="InterPro" id="IPR021109">
    <property type="entry name" value="Peptidase_aspartic_dom_sf"/>
</dbReference>
<dbReference type="GO" id="GO:0015074">
    <property type="term" value="P:DNA integration"/>
    <property type="evidence" value="ECO:0007669"/>
    <property type="project" value="InterPro"/>
</dbReference>
<dbReference type="InterPro" id="IPR043128">
    <property type="entry name" value="Rev_trsase/Diguanyl_cyclase"/>
</dbReference>
<dbReference type="InterPro" id="IPR041373">
    <property type="entry name" value="RT_RNaseH"/>
</dbReference>
<feature type="region of interest" description="Disordered" evidence="8">
    <location>
        <begin position="1053"/>
        <end position="1123"/>
    </location>
</feature>
<dbReference type="GO" id="GO:0006508">
    <property type="term" value="P:proteolysis"/>
    <property type="evidence" value="ECO:0007669"/>
    <property type="project" value="InterPro"/>
</dbReference>
<organism evidence="11">
    <name type="scientific">Lygus hesperus</name>
    <name type="common">Western plant bug</name>
    <dbReference type="NCBI Taxonomy" id="30085"/>
    <lineage>
        <taxon>Eukaryota</taxon>
        <taxon>Metazoa</taxon>
        <taxon>Ecdysozoa</taxon>
        <taxon>Arthropoda</taxon>
        <taxon>Hexapoda</taxon>
        <taxon>Insecta</taxon>
        <taxon>Pterygota</taxon>
        <taxon>Neoptera</taxon>
        <taxon>Paraneoptera</taxon>
        <taxon>Hemiptera</taxon>
        <taxon>Heteroptera</taxon>
        <taxon>Panheteroptera</taxon>
        <taxon>Cimicomorpha</taxon>
        <taxon>Miridae</taxon>
        <taxon>Mirini</taxon>
        <taxon>Lygus</taxon>
    </lineage>
</organism>
<dbReference type="SUPFAM" id="SSF57756">
    <property type="entry name" value="Retrovirus zinc finger-like domains"/>
    <property type="match status" value="1"/>
</dbReference>
<evidence type="ECO:0000256" key="8">
    <source>
        <dbReference type="SAM" id="MobiDB-lite"/>
    </source>
</evidence>
<keyword evidence="2" id="KW-0808">Transferase</keyword>
<dbReference type="InterPro" id="IPR001584">
    <property type="entry name" value="Integrase_cat-core"/>
</dbReference>
<dbReference type="Gene3D" id="3.10.10.10">
    <property type="entry name" value="HIV Type 1 Reverse Transcriptase, subunit A, domain 1"/>
    <property type="match status" value="1"/>
</dbReference>
<dbReference type="Pfam" id="PF17917">
    <property type="entry name" value="RT_RNaseH"/>
    <property type="match status" value="1"/>
</dbReference>
<proteinExistence type="predicted"/>
<feature type="domain" description="Integrase catalytic" evidence="10">
    <location>
        <begin position="804"/>
        <end position="965"/>
    </location>
</feature>
<sequence>RHLLASKVQQPGESLDQYLETLKMLGKDCKFEAVDAENHKNGFIRDAFIRGMISPNIRQRLLENLTLTLDQAHTQARSLEMAEQQSQMYLQPRVSCTSAVSDINDIQLSAAPRSTKKCFFCGSDYHPRSECPARDSVCKNCDKRGHFPRVCLSRKRSNVQNSAIASSLSSVVTAASPSCLSKAVIPVKLNGRKLSCLIDTGSSLSFISKSAVGRCNLATKPFSGSVSMAATGLTKGIHSSCTVNLELLGSTYTDLKLLVLEGLCADVLIGHDVLNNHSVVEISFGGERPPLQVCGLAHAAVPPVSLFANLASGFKPIATRSRRQSPADLEFIKADVDKLLAEEIIEKSNSPWRAQVFVVNGRKRRMVIDYSQTINRFTLLDAYPLPRVESIVEKVSKHSVFSTIDLRSAYHQIPILQTDRPFTAFEACGKLYQFRRIPFGVTNGVPCFQKTIDAIIEAEKLEGTYPYLDDVTICGRDKQEHDNNLKRFMDAAKKYNLTLNEEKCSFSVPSIKLLGYLISGGSVRPDPDRLKPLLDLPVPNSAQALQRAVGIFAHHSRWISHYSEKIRPLIQSKSFPLSQGVIKAFENLKRDVANSVVSAIDDVIPFQVETDASEFAIAATLTQAGRPVAFFSRTLSESEQKHSSVEKEAYAIIESVRHWRHYLLGRHFRILTDQKSVSFMFDLHHSSKIKNEKIMRWRLELSCYTFDIVYRPGKENAAADTLSRVKPAAFGQKPLGVGGSVTPIADLIKLHSDLCHPGITRMAHWVRSKNLPFSVEDIRKVTTACHTCAELKPRFYKNAGTLIKATSPFERLNVDFKGPVPTSTTGKRYLLTIVDEYSRFPFAYACTDMTTTTVIKHLTDLFSTFGLPSYVHSDRGTSFMSAELKEFLHSRGVATSRTTAYNPQGNSQIERYNGIIWKTVELHLHSNNLKASHWELVLVDALHAIRSLLCTSTNATPHERMFVHHRRSAKGRSLPSWLCTPGKVLLKRHVRHSKYEPIVDEVDLIEANPDYAFVRLPNGQETTVSLRHLAPRGDTQEIDSYPQEVEEPGGILEIPQPELNSGSPASPALTPHSSLPALPPESSSPGSTSPSPSIPPDWGTGHELRRSSRTRAPPVYLKDYVTK</sequence>
<reference evidence="11" key="2">
    <citation type="submission" date="2014-07" db="EMBL/GenBank/DDBJ databases">
        <authorList>
            <person name="Hull J."/>
        </authorList>
    </citation>
    <scope>NUCLEOTIDE SEQUENCE</scope>
</reference>
<evidence type="ECO:0000256" key="1">
    <source>
        <dbReference type="ARBA" id="ARBA00012493"/>
    </source>
</evidence>
<dbReference type="InterPro" id="IPR036397">
    <property type="entry name" value="RNaseH_sf"/>
</dbReference>
<dbReference type="GO" id="GO:0003964">
    <property type="term" value="F:RNA-directed DNA polymerase activity"/>
    <property type="evidence" value="ECO:0007669"/>
    <property type="project" value="UniProtKB-KW"/>
</dbReference>
<dbReference type="InterPro" id="IPR001969">
    <property type="entry name" value="Aspartic_peptidase_AS"/>
</dbReference>
<dbReference type="Gene3D" id="4.10.60.10">
    <property type="entry name" value="Zinc finger, CCHC-type"/>
    <property type="match status" value="1"/>
</dbReference>
<keyword evidence="7" id="KW-0695">RNA-directed DNA polymerase</keyword>
<dbReference type="Gene3D" id="3.30.420.10">
    <property type="entry name" value="Ribonuclease H-like superfamily/Ribonuclease H"/>
    <property type="match status" value="1"/>
</dbReference>
<evidence type="ECO:0000256" key="5">
    <source>
        <dbReference type="ARBA" id="ARBA00022759"/>
    </source>
</evidence>
<name>A0A0A9WK11_LYGHE</name>
<dbReference type="SMART" id="SM00343">
    <property type="entry name" value="ZnF_C2HC"/>
    <property type="match status" value="2"/>
</dbReference>
<evidence type="ECO:0000259" key="9">
    <source>
        <dbReference type="PROSITE" id="PS50878"/>
    </source>
</evidence>
<dbReference type="Gene3D" id="2.40.70.10">
    <property type="entry name" value="Acid Proteases"/>
    <property type="match status" value="1"/>
</dbReference>
<dbReference type="GO" id="GO:0042575">
    <property type="term" value="C:DNA polymerase complex"/>
    <property type="evidence" value="ECO:0007669"/>
    <property type="project" value="UniProtKB-ARBA"/>
</dbReference>
<dbReference type="CDD" id="cd00303">
    <property type="entry name" value="retropepsin_like"/>
    <property type="match status" value="1"/>
</dbReference>
<evidence type="ECO:0000313" key="11">
    <source>
        <dbReference type="EMBL" id="JAG07751.1"/>
    </source>
</evidence>
<dbReference type="AlphaFoldDB" id="A0A0A9WK11"/>
<keyword evidence="5" id="KW-0255">Endonuclease</keyword>
<dbReference type="EC" id="2.7.7.49" evidence="1"/>
<dbReference type="InterPro" id="IPR001878">
    <property type="entry name" value="Znf_CCHC"/>
</dbReference>
<dbReference type="GO" id="GO:0004519">
    <property type="term" value="F:endonuclease activity"/>
    <property type="evidence" value="ECO:0007669"/>
    <property type="project" value="UniProtKB-KW"/>
</dbReference>
<dbReference type="GO" id="GO:0003676">
    <property type="term" value="F:nucleic acid binding"/>
    <property type="evidence" value="ECO:0007669"/>
    <property type="project" value="InterPro"/>
</dbReference>
<dbReference type="Pfam" id="PF00665">
    <property type="entry name" value="rve"/>
    <property type="match status" value="1"/>
</dbReference>
<feature type="domain" description="Reverse transcriptase" evidence="9">
    <location>
        <begin position="320"/>
        <end position="518"/>
    </location>
</feature>
<feature type="non-terminal residue" evidence="11">
    <location>
        <position position="1"/>
    </location>
</feature>
<evidence type="ECO:0000256" key="6">
    <source>
        <dbReference type="ARBA" id="ARBA00022801"/>
    </source>
</evidence>
<accession>A0A0A9WK11</accession>
<keyword evidence="4" id="KW-0540">Nuclease</keyword>
<dbReference type="PANTHER" id="PTHR37984:SF5">
    <property type="entry name" value="PROTEIN NYNRIN-LIKE"/>
    <property type="match status" value="1"/>
</dbReference>
<dbReference type="EMBL" id="GBHO01035853">
    <property type="protein sequence ID" value="JAG07751.1"/>
    <property type="molecule type" value="Transcribed_RNA"/>
</dbReference>
<evidence type="ECO:0000256" key="2">
    <source>
        <dbReference type="ARBA" id="ARBA00022679"/>
    </source>
</evidence>
<dbReference type="PANTHER" id="PTHR37984">
    <property type="entry name" value="PROTEIN CBG26694"/>
    <property type="match status" value="1"/>
</dbReference>
<dbReference type="InterPro" id="IPR012337">
    <property type="entry name" value="RNaseH-like_sf"/>
</dbReference>
<dbReference type="SUPFAM" id="SSF53098">
    <property type="entry name" value="Ribonuclease H-like"/>
    <property type="match status" value="1"/>
</dbReference>
<evidence type="ECO:0000256" key="7">
    <source>
        <dbReference type="ARBA" id="ARBA00022918"/>
    </source>
</evidence>
<dbReference type="SUPFAM" id="SSF50630">
    <property type="entry name" value="Acid proteases"/>
    <property type="match status" value="1"/>
</dbReference>
<protein>
    <recommendedName>
        <fullName evidence="1">RNA-directed DNA polymerase</fullName>
        <ecNumber evidence="1">2.7.7.49</ecNumber>
    </recommendedName>
</protein>
<dbReference type="Pfam" id="PF13975">
    <property type="entry name" value="gag-asp_proteas"/>
    <property type="match status" value="1"/>
</dbReference>
<dbReference type="InterPro" id="IPR050951">
    <property type="entry name" value="Retrovirus_Pol_polyprotein"/>
</dbReference>
<dbReference type="GO" id="GO:0008270">
    <property type="term" value="F:zinc ion binding"/>
    <property type="evidence" value="ECO:0007669"/>
    <property type="project" value="InterPro"/>
</dbReference>
<reference evidence="11" key="1">
    <citation type="journal article" date="2014" name="PLoS ONE">
        <title>Transcriptome-Based Identification of ABC Transporters in the Western Tarnished Plant Bug Lygus hesperus.</title>
        <authorList>
            <person name="Hull J.J."/>
            <person name="Chaney K."/>
            <person name="Geib S.M."/>
            <person name="Fabrick J.A."/>
            <person name="Brent C.S."/>
            <person name="Walsh D."/>
            <person name="Lavine L.C."/>
        </authorList>
    </citation>
    <scope>NUCLEOTIDE SEQUENCE</scope>
</reference>
<dbReference type="CDD" id="cd01647">
    <property type="entry name" value="RT_LTR"/>
    <property type="match status" value="1"/>
</dbReference>
<dbReference type="CDD" id="cd09274">
    <property type="entry name" value="RNase_HI_RT_Ty3"/>
    <property type="match status" value="1"/>
</dbReference>
<dbReference type="GO" id="GO:0004190">
    <property type="term" value="F:aspartic-type endopeptidase activity"/>
    <property type="evidence" value="ECO:0007669"/>
    <property type="project" value="InterPro"/>
</dbReference>
<dbReference type="InterPro" id="IPR000477">
    <property type="entry name" value="RT_dom"/>
</dbReference>
<dbReference type="Gene3D" id="3.30.70.270">
    <property type="match status" value="2"/>
</dbReference>
<dbReference type="PROSITE" id="PS50994">
    <property type="entry name" value="INTEGRASE"/>
    <property type="match status" value="1"/>
</dbReference>
<dbReference type="SUPFAM" id="SSF56672">
    <property type="entry name" value="DNA/RNA polymerases"/>
    <property type="match status" value="1"/>
</dbReference>